<proteinExistence type="predicted"/>
<feature type="region of interest" description="Disordered" evidence="1">
    <location>
        <begin position="202"/>
        <end position="224"/>
    </location>
</feature>
<dbReference type="EMBL" id="LCWV01000006">
    <property type="protein sequence ID" value="PWI72271.1"/>
    <property type="molecule type" value="Genomic_DNA"/>
</dbReference>
<feature type="region of interest" description="Disordered" evidence="1">
    <location>
        <begin position="59"/>
        <end position="79"/>
    </location>
</feature>
<sequence>MPPGTLRLTPVSVKIQRQRKRPWQQRDVRWTAVRGGVRLHRLQGARQVVSKVRERDLVGNRVPEEKQSASLEELSDSDAERHARVARRRVVRLERGTMQIEVAVEERRRLRITMFDGNRQQETAAGAEAARRWTFQKQENERKNGCRPLSTSAQQRRCGFDTASRPKRIAPICRRTHLIALGLTRLTSVALCSDDTLHSRAPPRLRTAYPTDDGGNPHGKPSVPSLSKSTFIECPLVAIAGHWAYWPCWSSFGLGVNDMSGPLRRTESSFNDLSRMQAEEKSGTRRARATFNIDVGPLLGPQHDELRRL</sequence>
<accession>A0A2U3ECL8</accession>
<organism evidence="2 3">
    <name type="scientific">Purpureocillium lilacinum</name>
    <name type="common">Paecilomyces lilacinus</name>
    <dbReference type="NCBI Taxonomy" id="33203"/>
    <lineage>
        <taxon>Eukaryota</taxon>
        <taxon>Fungi</taxon>
        <taxon>Dikarya</taxon>
        <taxon>Ascomycota</taxon>
        <taxon>Pezizomycotina</taxon>
        <taxon>Sordariomycetes</taxon>
        <taxon>Hypocreomycetidae</taxon>
        <taxon>Hypocreales</taxon>
        <taxon>Ophiocordycipitaceae</taxon>
        <taxon>Purpureocillium</taxon>
    </lineage>
</organism>
<gene>
    <name evidence="2" type="ORF">PCL_10894</name>
</gene>
<comment type="caution">
    <text evidence="2">The sequence shown here is derived from an EMBL/GenBank/DDBJ whole genome shotgun (WGS) entry which is preliminary data.</text>
</comment>
<evidence type="ECO:0000313" key="2">
    <source>
        <dbReference type="EMBL" id="PWI72271.1"/>
    </source>
</evidence>
<evidence type="ECO:0000313" key="3">
    <source>
        <dbReference type="Proteomes" id="UP000245956"/>
    </source>
</evidence>
<dbReference type="Proteomes" id="UP000245956">
    <property type="component" value="Unassembled WGS sequence"/>
</dbReference>
<name>A0A2U3ECL8_PURLI</name>
<reference evidence="2 3" key="1">
    <citation type="journal article" date="2016" name="Front. Microbiol.">
        <title>Genome and transcriptome sequences reveal the specific parasitism of the nematophagous Purpureocillium lilacinum 36-1.</title>
        <authorList>
            <person name="Xie J."/>
            <person name="Li S."/>
            <person name="Mo C."/>
            <person name="Xiao X."/>
            <person name="Peng D."/>
            <person name="Wang G."/>
            <person name="Xiao Y."/>
        </authorList>
    </citation>
    <scope>NUCLEOTIDE SEQUENCE [LARGE SCALE GENOMIC DNA]</scope>
    <source>
        <strain evidence="2 3">36-1</strain>
    </source>
</reference>
<protein>
    <submittedName>
        <fullName evidence="2">Uncharacterized protein</fullName>
    </submittedName>
</protein>
<evidence type="ECO:0000256" key="1">
    <source>
        <dbReference type="SAM" id="MobiDB-lite"/>
    </source>
</evidence>
<dbReference type="AlphaFoldDB" id="A0A2U3ECL8"/>